<accession>A0ACB8SZ78</accession>
<evidence type="ECO:0000313" key="1">
    <source>
        <dbReference type="EMBL" id="KAI0061480.1"/>
    </source>
</evidence>
<reference evidence="1" key="1">
    <citation type="submission" date="2021-03" db="EMBL/GenBank/DDBJ databases">
        <authorList>
            <consortium name="DOE Joint Genome Institute"/>
            <person name="Ahrendt S."/>
            <person name="Looney B.P."/>
            <person name="Miyauchi S."/>
            <person name="Morin E."/>
            <person name="Drula E."/>
            <person name="Courty P.E."/>
            <person name="Chicoki N."/>
            <person name="Fauchery L."/>
            <person name="Kohler A."/>
            <person name="Kuo A."/>
            <person name="Labutti K."/>
            <person name="Pangilinan J."/>
            <person name="Lipzen A."/>
            <person name="Riley R."/>
            <person name="Andreopoulos W."/>
            <person name="He G."/>
            <person name="Johnson J."/>
            <person name="Barry K.W."/>
            <person name="Grigoriev I.V."/>
            <person name="Nagy L."/>
            <person name="Hibbett D."/>
            <person name="Henrissat B."/>
            <person name="Matheny P.B."/>
            <person name="Labbe J."/>
            <person name="Martin F."/>
        </authorList>
    </citation>
    <scope>NUCLEOTIDE SEQUENCE</scope>
    <source>
        <strain evidence="1">HHB10654</strain>
    </source>
</reference>
<comment type="caution">
    <text evidence="1">The sequence shown here is derived from an EMBL/GenBank/DDBJ whole genome shotgun (WGS) entry which is preliminary data.</text>
</comment>
<organism evidence="1 2">
    <name type="scientific">Artomyces pyxidatus</name>
    <dbReference type="NCBI Taxonomy" id="48021"/>
    <lineage>
        <taxon>Eukaryota</taxon>
        <taxon>Fungi</taxon>
        <taxon>Dikarya</taxon>
        <taxon>Basidiomycota</taxon>
        <taxon>Agaricomycotina</taxon>
        <taxon>Agaricomycetes</taxon>
        <taxon>Russulales</taxon>
        <taxon>Auriscalpiaceae</taxon>
        <taxon>Artomyces</taxon>
    </lineage>
</organism>
<name>A0ACB8SZ78_9AGAM</name>
<proteinExistence type="predicted"/>
<sequence>MDLTEKLRRLKAYNAAWTELEWTGHAAHADIPRDSYPVVVSGGVVAFKGEFRHEINLERMPSLLRGIKGRHWAVGFEELGGGVSSNGGVNVDVSQDLLVVATHHVSPNMIQSRLHLRSLSTGEVHPFGCNFIDVGTDRMLADGAMDIHDNLILLRVCMLPMTWPDISMHAMVFDWTTGIVLLDTPSQSDPTHGSNPCFLDCDHIVTVVAGPDGNSDTRRLEVLSFRDTALDDHSHPTCFFVLPDVMTNSTTTSLHIHAGRTSSYGSALWHGVDSDSPPFYEDPGEKLLSVFVSKVDFPHRFTYSFVVDFSARLLLANAKSRRGIGVVPWNDWGPSTSCVHGPHAARGKSMGMRRIEETSTMQDAMVLFTVFDYHPRRVARARSRRSIAGSASAAVVDVTEINLYSAGEISGQLRTTLPYLVKRVPLRVGTGNSVGNYRYTRAMLCEDGVVVYQLNKYADNEPPAVLSFTF</sequence>
<gene>
    <name evidence="1" type="ORF">BV25DRAFT_1916846</name>
</gene>
<protein>
    <submittedName>
        <fullName evidence="1">Uncharacterized protein</fullName>
    </submittedName>
</protein>
<evidence type="ECO:0000313" key="2">
    <source>
        <dbReference type="Proteomes" id="UP000814140"/>
    </source>
</evidence>
<keyword evidence="2" id="KW-1185">Reference proteome</keyword>
<reference evidence="1" key="2">
    <citation type="journal article" date="2022" name="New Phytol.">
        <title>Evolutionary transition to the ectomycorrhizal habit in the genomes of a hyperdiverse lineage of mushroom-forming fungi.</title>
        <authorList>
            <person name="Looney B."/>
            <person name="Miyauchi S."/>
            <person name="Morin E."/>
            <person name="Drula E."/>
            <person name="Courty P.E."/>
            <person name="Kohler A."/>
            <person name="Kuo A."/>
            <person name="LaButti K."/>
            <person name="Pangilinan J."/>
            <person name="Lipzen A."/>
            <person name="Riley R."/>
            <person name="Andreopoulos W."/>
            <person name="He G."/>
            <person name="Johnson J."/>
            <person name="Nolan M."/>
            <person name="Tritt A."/>
            <person name="Barry K.W."/>
            <person name="Grigoriev I.V."/>
            <person name="Nagy L.G."/>
            <person name="Hibbett D."/>
            <person name="Henrissat B."/>
            <person name="Matheny P.B."/>
            <person name="Labbe J."/>
            <person name="Martin F.M."/>
        </authorList>
    </citation>
    <scope>NUCLEOTIDE SEQUENCE</scope>
    <source>
        <strain evidence="1">HHB10654</strain>
    </source>
</reference>
<dbReference type="EMBL" id="MU277212">
    <property type="protein sequence ID" value="KAI0061480.1"/>
    <property type="molecule type" value="Genomic_DNA"/>
</dbReference>
<dbReference type="Proteomes" id="UP000814140">
    <property type="component" value="Unassembled WGS sequence"/>
</dbReference>